<organism evidence="1 2">
    <name type="scientific">Riccia fluitans</name>
    <dbReference type="NCBI Taxonomy" id="41844"/>
    <lineage>
        <taxon>Eukaryota</taxon>
        <taxon>Viridiplantae</taxon>
        <taxon>Streptophyta</taxon>
        <taxon>Embryophyta</taxon>
        <taxon>Marchantiophyta</taxon>
        <taxon>Marchantiopsida</taxon>
        <taxon>Marchantiidae</taxon>
        <taxon>Marchantiales</taxon>
        <taxon>Ricciaceae</taxon>
        <taxon>Riccia</taxon>
    </lineage>
</organism>
<sequence>MLALGGAGEIIGLKASEDHSEVVRALLTEVHEARMERLALIKLVESLRDDMGLHRKMVVHQTQGRNLTPGLGLSVGLDFKKALANIEDKLSSNAKEAKSTQISAFQELEAKKTEQRNKALNLKFSVIQEMEGEDSQEEWLKVKEAQTKGLVAYMRQDKAFITNKKKERAK</sequence>
<proteinExistence type="predicted"/>
<dbReference type="EMBL" id="JBHFFA010000003">
    <property type="protein sequence ID" value="KAL2633898.1"/>
    <property type="molecule type" value="Genomic_DNA"/>
</dbReference>
<gene>
    <name evidence="1" type="ORF">R1flu_005377</name>
</gene>
<keyword evidence="2" id="KW-1185">Reference proteome</keyword>
<comment type="caution">
    <text evidence="1">The sequence shown here is derived from an EMBL/GenBank/DDBJ whole genome shotgun (WGS) entry which is preliminary data.</text>
</comment>
<protein>
    <submittedName>
        <fullName evidence="1">Uncharacterized protein</fullName>
    </submittedName>
</protein>
<evidence type="ECO:0000313" key="1">
    <source>
        <dbReference type="EMBL" id="KAL2633898.1"/>
    </source>
</evidence>
<dbReference type="Proteomes" id="UP001605036">
    <property type="component" value="Unassembled WGS sequence"/>
</dbReference>
<name>A0ABD1YT91_9MARC</name>
<dbReference type="AlphaFoldDB" id="A0ABD1YT91"/>
<reference evidence="1 2" key="1">
    <citation type="submission" date="2024-09" db="EMBL/GenBank/DDBJ databases">
        <title>Chromosome-scale assembly of Riccia fluitans.</title>
        <authorList>
            <person name="Paukszto L."/>
            <person name="Sawicki J."/>
            <person name="Karawczyk K."/>
            <person name="Piernik-Szablinska J."/>
            <person name="Szczecinska M."/>
            <person name="Mazdziarz M."/>
        </authorList>
    </citation>
    <scope>NUCLEOTIDE SEQUENCE [LARGE SCALE GENOMIC DNA]</scope>
    <source>
        <strain evidence="1">Rf_01</strain>
        <tissue evidence="1">Aerial parts of the thallus</tissue>
    </source>
</reference>
<evidence type="ECO:0000313" key="2">
    <source>
        <dbReference type="Proteomes" id="UP001605036"/>
    </source>
</evidence>
<accession>A0ABD1YT91</accession>